<organism evidence="2 3">
    <name type="scientific">Stephania japonica</name>
    <dbReference type="NCBI Taxonomy" id="461633"/>
    <lineage>
        <taxon>Eukaryota</taxon>
        <taxon>Viridiplantae</taxon>
        <taxon>Streptophyta</taxon>
        <taxon>Embryophyta</taxon>
        <taxon>Tracheophyta</taxon>
        <taxon>Spermatophyta</taxon>
        <taxon>Magnoliopsida</taxon>
        <taxon>Ranunculales</taxon>
        <taxon>Menispermaceae</taxon>
        <taxon>Menispermoideae</taxon>
        <taxon>Cissampelideae</taxon>
        <taxon>Stephania</taxon>
    </lineage>
</organism>
<evidence type="ECO:0000313" key="3">
    <source>
        <dbReference type="Proteomes" id="UP001417504"/>
    </source>
</evidence>
<accession>A0AAP0P8G1</accession>
<comment type="caution">
    <text evidence="2">The sequence shown here is derived from an EMBL/GenBank/DDBJ whole genome shotgun (WGS) entry which is preliminary data.</text>
</comment>
<proteinExistence type="predicted"/>
<evidence type="ECO:0000256" key="1">
    <source>
        <dbReference type="SAM" id="MobiDB-lite"/>
    </source>
</evidence>
<evidence type="ECO:0000313" key="2">
    <source>
        <dbReference type="EMBL" id="KAK9131381.1"/>
    </source>
</evidence>
<keyword evidence="3" id="KW-1185">Reference proteome</keyword>
<dbReference type="AlphaFoldDB" id="A0AAP0P8G1"/>
<protein>
    <submittedName>
        <fullName evidence="2">Uncharacterized protein</fullName>
    </submittedName>
</protein>
<reference evidence="2 3" key="1">
    <citation type="submission" date="2024-01" db="EMBL/GenBank/DDBJ databases">
        <title>Genome assemblies of Stephania.</title>
        <authorList>
            <person name="Yang L."/>
        </authorList>
    </citation>
    <scope>NUCLEOTIDE SEQUENCE [LARGE SCALE GENOMIC DNA]</scope>
    <source>
        <strain evidence="2">QJT</strain>
        <tissue evidence="2">Leaf</tissue>
    </source>
</reference>
<feature type="region of interest" description="Disordered" evidence="1">
    <location>
        <begin position="161"/>
        <end position="182"/>
    </location>
</feature>
<name>A0AAP0P8G1_9MAGN</name>
<dbReference type="EMBL" id="JBBNAE010000004">
    <property type="protein sequence ID" value="KAK9131381.1"/>
    <property type="molecule type" value="Genomic_DNA"/>
</dbReference>
<gene>
    <name evidence="2" type="ORF">Sjap_011868</name>
</gene>
<dbReference type="Proteomes" id="UP001417504">
    <property type="component" value="Unassembled WGS sequence"/>
</dbReference>
<sequence length="182" mass="20776">MATFPILSGERTPSIINLAPKPQEEEIPRGLSTQKEEKILHPPQRTLASTNIRDLFVPHPRRSPRFSISPPTTRHDKRRRFPAHLDVILHRPISEEAFLFFQTGSLVPPRLHDSLFHSPTALTQHDEEIPRFHPEQPCEFSPRYFGYSSVLSLSQGRSGLGTTRFSQSDHATTKALRNSRNI</sequence>